<evidence type="ECO:0000313" key="4">
    <source>
        <dbReference type="Proteomes" id="UP000319732"/>
    </source>
</evidence>
<reference evidence="3 4" key="1">
    <citation type="submission" date="2019-06" db="EMBL/GenBank/DDBJ databases">
        <title>Whole genome sequence for Cellvibrionaceae sp. R142.</title>
        <authorList>
            <person name="Wang G."/>
        </authorList>
    </citation>
    <scope>NUCLEOTIDE SEQUENCE [LARGE SCALE GENOMIC DNA]</scope>
    <source>
        <strain evidence="3 4">R142</strain>
    </source>
</reference>
<dbReference type="RefSeq" id="WP_142904708.1">
    <property type="nucleotide sequence ID" value="NZ_ML660093.1"/>
</dbReference>
<protein>
    <recommendedName>
        <fullName evidence="2">YtkA-like domain-containing protein</fullName>
    </recommendedName>
</protein>
<organism evidence="3 4">
    <name type="scientific">Exilibacterium tricleocarpae</name>
    <dbReference type="NCBI Taxonomy" id="2591008"/>
    <lineage>
        <taxon>Bacteria</taxon>
        <taxon>Pseudomonadati</taxon>
        <taxon>Pseudomonadota</taxon>
        <taxon>Gammaproteobacteria</taxon>
        <taxon>Cellvibrionales</taxon>
        <taxon>Cellvibrionaceae</taxon>
        <taxon>Exilibacterium</taxon>
    </lineage>
</organism>
<name>A0A545TNS5_9GAMM</name>
<feature type="chain" id="PRO_5022071884" description="YtkA-like domain-containing protein" evidence="1">
    <location>
        <begin position="33"/>
        <end position="337"/>
    </location>
</feature>
<keyword evidence="4" id="KW-1185">Reference proteome</keyword>
<dbReference type="Proteomes" id="UP000319732">
    <property type="component" value="Unassembled WGS sequence"/>
</dbReference>
<feature type="signal peptide" evidence="1">
    <location>
        <begin position="1"/>
        <end position="32"/>
    </location>
</feature>
<sequence length="337" mass="37041">MAATQKIHRLSAFLALAALAAPACLLAGFVNAATPPAAASLFAEARRHLEQSNQLGEQADRNIINANRLRKRINQLRARSRKTPDQTVHRQLNETTDNLVGQLQQTQTGGSELRQQSRALYYTALDLFEQGALVRWEGTILNRKPLSMDDSTSAFIAHNTKFRSVHPNMLNKMGTPTDNIDRSQVDASMSMLVPALAGQNAPDNLDIRSFQLSREQNYLAHIEVKAGDKADENTAHLVPFNKIHRWALFLSDLTGNPVTGARIEIVGHMPGHVHGLPTQPRVVGELAPGVYQVDGLKFQMKGWWVMQFNIATGGDAETEQPDAAANSTDSVVFNLVL</sequence>
<dbReference type="AlphaFoldDB" id="A0A545TNS5"/>
<dbReference type="EMBL" id="VHSG01000012">
    <property type="protein sequence ID" value="TQV78873.1"/>
    <property type="molecule type" value="Genomic_DNA"/>
</dbReference>
<evidence type="ECO:0000259" key="2">
    <source>
        <dbReference type="Pfam" id="PF13115"/>
    </source>
</evidence>
<evidence type="ECO:0000313" key="3">
    <source>
        <dbReference type="EMBL" id="TQV78873.1"/>
    </source>
</evidence>
<keyword evidence="1" id="KW-0732">Signal</keyword>
<gene>
    <name evidence="3" type="ORF">FKG94_12705</name>
</gene>
<dbReference type="InterPro" id="IPR032693">
    <property type="entry name" value="YtkA-like_dom"/>
</dbReference>
<feature type="domain" description="YtkA-like" evidence="2">
    <location>
        <begin position="250"/>
        <end position="307"/>
    </location>
</feature>
<dbReference type="Pfam" id="PF13115">
    <property type="entry name" value="YtkA"/>
    <property type="match status" value="1"/>
</dbReference>
<evidence type="ECO:0000256" key="1">
    <source>
        <dbReference type="SAM" id="SignalP"/>
    </source>
</evidence>
<accession>A0A545TNS5</accession>
<dbReference type="OrthoDB" id="330101at2"/>
<proteinExistence type="predicted"/>
<comment type="caution">
    <text evidence="3">The sequence shown here is derived from an EMBL/GenBank/DDBJ whole genome shotgun (WGS) entry which is preliminary data.</text>
</comment>